<reference evidence="1 2" key="1">
    <citation type="submission" date="2022-04" db="EMBL/GenBank/DDBJ databases">
        <title>Leucobacter sp. isolated from rhizosphere of garlic.</title>
        <authorList>
            <person name="Won M."/>
            <person name="Lee C.-M."/>
            <person name="Woen H.-Y."/>
            <person name="Kwon S.-W."/>
        </authorList>
    </citation>
    <scope>NUCLEOTIDE SEQUENCE [LARGE SCALE GENOMIC DNA]</scope>
    <source>
        <strain evidence="1 2">H21R-40</strain>
    </source>
</reference>
<dbReference type="Proteomes" id="UP000831786">
    <property type="component" value="Chromosome"/>
</dbReference>
<sequence length="73" mass="8248">MAKYRVYMQQVVSTSVEVEAEDGEHAVEEAFSKGLPGLVFLDHTFPSEGGWMTASELFPANNRPEDDWELIEE</sequence>
<organism evidence="1 2">
    <name type="scientific">Leucobacter allii</name>
    <dbReference type="NCBI Taxonomy" id="2932247"/>
    <lineage>
        <taxon>Bacteria</taxon>
        <taxon>Bacillati</taxon>
        <taxon>Actinomycetota</taxon>
        <taxon>Actinomycetes</taxon>
        <taxon>Micrococcales</taxon>
        <taxon>Microbacteriaceae</taxon>
        <taxon>Leucobacter</taxon>
    </lineage>
</organism>
<dbReference type="EMBL" id="CP095045">
    <property type="protein sequence ID" value="UOQ57226.1"/>
    <property type="molecule type" value="Genomic_DNA"/>
</dbReference>
<accession>A0ABY4FLU1</accession>
<keyword evidence="2" id="KW-1185">Reference proteome</keyword>
<gene>
    <name evidence="1" type="ORF">MUN78_16475</name>
</gene>
<evidence type="ECO:0000313" key="2">
    <source>
        <dbReference type="Proteomes" id="UP000831786"/>
    </source>
</evidence>
<evidence type="ECO:0000313" key="1">
    <source>
        <dbReference type="EMBL" id="UOQ57226.1"/>
    </source>
</evidence>
<protein>
    <submittedName>
        <fullName evidence="1">Uncharacterized protein</fullName>
    </submittedName>
</protein>
<name>A0ABY4FLU1_9MICO</name>
<dbReference type="RefSeq" id="WP_244727881.1">
    <property type="nucleotide sequence ID" value="NZ_CP095045.1"/>
</dbReference>
<proteinExistence type="predicted"/>